<dbReference type="Proteomes" id="UP000523955">
    <property type="component" value="Unassembled WGS sequence"/>
</dbReference>
<evidence type="ECO:0000256" key="8">
    <source>
        <dbReference type="ARBA" id="ARBA00023012"/>
    </source>
</evidence>
<dbReference type="SMART" id="SM00388">
    <property type="entry name" value="HisKA"/>
    <property type="match status" value="1"/>
</dbReference>
<keyword evidence="5" id="KW-0597">Phosphoprotein</keyword>
<dbReference type="GO" id="GO:0005886">
    <property type="term" value="C:plasma membrane"/>
    <property type="evidence" value="ECO:0007669"/>
    <property type="project" value="UniProtKB-SubCell"/>
</dbReference>
<evidence type="ECO:0000256" key="6">
    <source>
        <dbReference type="ARBA" id="ARBA00022679"/>
    </source>
</evidence>
<dbReference type="FunFam" id="1.10.287.130:FF:000001">
    <property type="entry name" value="Two-component sensor histidine kinase"/>
    <property type="match status" value="1"/>
</dbReference>
<dbReference type="Gene3D" id="3.30.565.10">
    <property type="entry name" value="Histidine kinase-like ATPase, C-terminal domain"/>
    <property type="match status" value="1"/>
</dbReference>
<evidence type="ECO:0000313" key="12">
    <source>
        <dbReference type="Proteomes" id="UP000523955"/>
    </source>
</evidence>
<dbReference type="EMBL" id="JACKXE010000001">
    <property type="protein sequence ID" value="MBB6629290.1"/>
    <property type="molecule type" value="Genomic_DNA"/>
</dbReference>
<accession>A0A7X0RJH1</accession>
<name>A0A7X0RJH1_9ACTN</name>
<dbReference type="EC" id="2.7.13.3" evidence="4"/>
<dbReference type="CDD" id="cd00075">
    <property type="entry name" value="HATPase"/>
    <property type="match status" value="1"/>
</dbReference>
<keyword evidence="9" id="KW-0472">Membrane</keyword>
<keyword evidence="12" id="KW-1185">Reference proteome</keyword>
<dbReference type="Gene3D" id="1.10.287.130">
    <property type="match status" value="1"/>
</dbReference>
<dbReference type="SUPFAM" id="SSF55781">
    <property type="entry name" value="GAF domain-like"/>
    <property type="match status" value="1"/>
</dbReference>
<evidence type="ECO:0000256" key="2">
    <source>
        <dbReference type="ARBA" id="ARBA00001968"/>
    </source>
</evidence>
<evidence type="ECO:0000256" key="4">
    <source>
        <dbReference type="ARBA" id="ARBA00012438"/>
    </source>
</evidence>
<feature type="domain" description="Histidine kinase" evidence="10">
    <location>
        <begin position="245"/>
        <end position="464"/>
    </location>
</feature>
<evidence type="ECO:0000256" key="5">
    <source>
        <dbReference type="ARBA" id="ARBA00022553"/>
    </source>
</evidence>
<evidence type="ECO:0000256" key="1">
    <source>
        <dbReference type="ARBA" id="ARBA00000085"/>
    </source>
</evidence>
<dbReference type="SMART" id="SM00387">
    <property type="entry name" value="HATPase_c"/>
    <property type="match status" value="1"/>
</dbReference>
<keyword evidence="8" id="KW-0902">Two-component regulatory system</keyword>
<dbReference type="InterPro" id="IPR036890">
    <property type="entry name" value="HATPase_C_sf"/>
</dbReference>
<dbReference type="PRINTS" id="PR00344">
    <property type="entry name" value="BCTRLSENSOR"/>
</dbReference>
<dbReference type="InterPro" id="IPR003661">
    <property type="entry name" value="HisK_dim/P_dom"/>
</dbReference>
<gene>
    <name evidence="11" type="ORF">H5V45_18330</name>
</gene>
<dbReference type="PROSITE" id="PS50109">
    <property type="entry name" value="HIS_KIN"/>
    <property type="match status" value="1"/>
</dbReference>
<proteinExistence type="predicted"/>
<dbReference type="SUPFAM" id="SSF55874">
    <property type="entry name" value="ATPase domain of HSP90 chaperone/DNA topoisomerase II/histidine kinase"/>
    <property type="match status" value="1"/>
</dbReference>
<comment type="subcellular location">
    <subcellularLocation>
        <location evidence="3">Cell membrane</location>
    </subcellularLocation>
</comment>
<protein>
    <recommendedName>
        <fullName evidence="4">histidine kinase</fullName>
        <ecNumber evidence="4">2.7.13.3</ecNumber>
    </recommendedName>
</protein>
<comment type="catalytic activity">
    <reaction evidence="1">
        <text>ATP + protein L-histidine = ADP + protein N-phospho-L-histidine.</text>
        <dbReference type="EC" id="2.7.13.3"/>
    </reaction>
</comment>
<dbReference type="CDD" id="cd00082">
    <property type="entry name" value="HisKA"/>
    <property type="match status" value="1"/>
</dbReference>
<dbReference type="InterPro" id="IPR036097">
    <property type="entry name" value="HisK_dim/P_sf"/>
</dbReference>
<reference evidence="11 12" key="1">
    <citation type="submission" date="2020-08" db="EMBL/GenBank/DDBJ databases">
        <authorList>
            <person name="Seo M.-J."/>
        </authorList>
    </citation>
    <scope>NUCLEOTIDE SEQUENCE [LARGE SCALE GENOMIC DNA]</scope>
    <source>
        <strain evidence="11 12">KIGAM211</strain>
    </source>
</reference>
<dbReference type="FunFam" id="3.30.565.10:FF:000006">
    <property type="entry name" value="Sensor histidine kinase WalK"/>
    <property type="match status" value="1"/>
</dbReference>
<dbReference type="PANTHER" id="PTHR43547:SF2">
    <property type="entry name" value="HYBRID SIGNAL TRANSDUCTION HISTIDINE KINASE C"/>
    <property type="match status" value="1"/>
</dbReference>
<evidence type="ECO:0000256" key="7">
    <source>
        <dbReference type="ARBA" id="ARBA00022777"/>
    </source>
</evidence>
<comment type="caution">
    <text evidence="11">The sequence shown here is derived from an EMBL/GenBank/DDBJ whole genome shotgun (WGS) entry which is preliminary data.</text>
</comment>
<sequence>MSDLPSEAALLRRQLARERVRRLEAESIGERATAELFATVQELRTAQAEILERAERATQVGRLVRALRQETDPADLARHASRAVGEATAVDRCLVAVVEDGVLSVRGDWQAPGVDLPAVPPSGALPAALAGLLTEDGDGFGLPVEVDDVDADARLTAADANAVRRALGVRALGLVPLRAGRQHVGWLVVASEQPRSWSERVLTVCRGVAADLGTNLVQVQLYDQQRESVQRLQEIDLVRHAFVSNVSHELRTPLTSISGYVELVAEGALGPLDGPLERAIGVIARNTERLRSLVEDLLLLSAHDATSIRLDTSPLDLTPVVVDCVRTMQAATPSGDLVVDVEVPDVLPAVLGDREQLDRVVSHLVGNALKFTPDGGRVRVRLEGDHAAVRLQVSDTGIGIPVEEQHRLFERFFRSTLSQQAEIQGAGLGLALAHTIVGLHGGTLEVSSARGTGTTVTVELPVAAAS</sequence>
<dbReference type="SMART" id="SM00065">
    <property type="entry name" value="GAF"/>
    <property type="match status" value="1"/>
</dbReference>
<dbReference type="InterPro" id="IPR003018">
    <property type="entry name" value="GAF"/>
</dbReference>
<evidence type="ECO:0000256" key="9">
    <source>
        <dbReference type="ARBA" id="ARBA00023136"/>
    </source>
</evidence>
<evidence type="ECO:0000313" key="11">
    <source>
        <dbReference type="EMBL" id="MBB6629290.1"/>
    </source>
</evidence>
<keyword evidence="7" id="KW-0418">Kinase</keyword>
<dbReference type="PANTHER" id="PTHR43547">
    <property type="entry name" value="TWO-COMPONENT HISTIDINE KINASE"/>
    <property type="match status" value="1"/>
</dbReference>
<dbReference type="Pfam" id="PF02518">
    <property type="entry name" value="HATPase_c"/>
    <property type="match status" value="1"/>
</dbReference>
<dbReference type="InterPro" id="IPR004358">
    <property type="entry name" value="Sig_transdc_His_kin-like_C"/>
</dbReference>
<dbReference type="Pfam" id="PF01590">
    <property type="entry name" value="GAF"/>
    <property type="match status" value="1"/>
</dbReference>
<dbReference type="InterPro" id="IPR005467">
    <property type="entry name" value="His_kinase_dom"/>
</dbReference>
<dbReference type="AlphaFoldDB" id="A0A7X0RJH1"/>
<dbReference type="InterPro" id="IPR003594">
    <property type="entry name" value="HATPase_dom"/>
</dbReference>
<evidence type="ECO:0000259" key="10">
    <source>
        <dbReference type="PROSITE" id="PS50109"/>
    </source>
</evidence>
<keyword evidence="6" id="KW-0808">Transferase</keyword>
<dbReference type="InterPro" id="IPR029016">
    <property type="entry name" value="GAF-like_dom_sf"/>
</dbReference>
<comment type="cofactor">
    <cofactor evidence="2">
        <name>a divalent metal cation</name>
        <dbReference type="ChEBI" id="CHEBI:60240"/>
    </cofactor>
</comment>
<organism evidence="11 12">
    <name type="scientific">Nocardioides luti</name>
    <dbReference type="NCBI Taxonomy" id="2761101"/>
    <lineage>
        <taxon>Bacteria</taxon>
        <taxon>Bacillati</taxon>
        <taxon>Actinomycetota</taxon>
        <taxon>Actinomycetes</taxon>
        <taxon>Propionibacteriales</taxon>
        <taxon>Nocardioidaceae</taxon>
        <taxon>Nocardioides</taxon>
    </lineage>
</organism>
<dbReference type="Gene3D" id="3.30.450.40">
    <property type="match status" value="1"/>
</dbReference>
<dbReference type="GO" id="GO:0005509">
    <property type="term" value="F:calcium ion binding"/>
    <property type="evidence" value="ECO:0007669"/>
    <property type="project" value="UniProtKB-ARBA"/>
</dbReference>
<dbReference type="GO" id="GO:0000155">
    <property type="term" value="F:phosphorelay sensor kinase activity"/>
    <property type="evidence" value="ECO:0007669"/>
    <property type="project" value="InterPro"/>
</dbReference>
<dbReference type="Pfam" id="PF00512">
    <property type="entry name" value="HisKA"/>
    <property type="match status" value="1"/>
</dbReference>
<dbReference type="RefSeq" id="WP_185254259.1">
    <property type="nucleotide sequence ID" value="NZ_JACKXE010000001.1"/>
</dbReference>
<evidence type="ECO:0000256" key="3">
    <source>
        <dbReference type="ARBA" id="ARBA00004236"/>
    </source>
</evidence>
<dbReference type="SUPFAM" id="SSF47384">
    <property type="entry name" value="Homodimeric domain of signal transducing histidine kinase"/>
    <property type="match status" value="1"/>
</dbReference>